<proteinExistence type="predicted"/>
<reference evidence="1 2" key="1">
    <citation type="submission" date="2020-02" db="EMBL/GenBank/DDBJ databases">
        <authorList>
            <person name="Olsen N.S."/>
            <person name="Forero-Junco L."/>
            <person name="Kot W."/>
            <person name="Hansen L.H."/>
        </authorList>
    </citation>
    <scope>NUCLEOTIDE SEQUENCE [LARGE SCALE GENOMIC DNA]</scope>
</reference>
<gene>
    <name evidence="1" type="ORF">bastian_57</name>
</gene>
<evidence type="ECO:0000313" key="1">
    <source>
        <dbReference type="EMBL" id="QIO00817.1"/>
    </source>
</evidence>
<protein>
    <submittedName>
        <fullName evidence="1">Uncharacterized protein</fullName>
    </submittedName>
</protein>
<sequence>MNSSMLEALEKLFWNGPTKVWDMLGDYTSLIELGLAKEKQLGNVYIMLTPLGYECAYSKFARSP</sequence>
<name>A0A6G8RHC0_9CAUD</name>
<accession>A0A6G8RHC0</accession>
<dbReference type="Proteomes" id="UP000502702">
    <property type="component" value="Segment"/>
</dbReference>
<evidence type="ECO:0000313" key="2">
    <source>
        <dbReference type="Proteomes" id="UP000502702"/>
    </source>
</evidence>
<keyword evidence="2" id="KW-1185">Reference proteome</keyword>
<dbReference type="EMBL" id="MT074459">
    <property type="protein sequence ID" value="QIO00817.1"/>
    <property type="molecule type" value="Genomic_DNA"/>
</dbReference>
<organism evidence="1 2">
    <name type="scientific">Salmonella phage bastian</name>
    <dbReference type="NCBI Taxonomy" id="2713279"/>
    <lineage>
        <taxon>Viruses</taxon>
        <taxon>Duplodnaviria</taxon>
        <taxon>Heunggongvirae</taxon>
        <taxon>Uroviricota</taxon>
        <taxon>Caudoviricetes</taxon>
        <taxon>Demerecviridae</taxon>
        <taxon>Markadamsvirinae</taxon>
        <taxon>Epseptimavirus</taxon>
        <taxon>Epseptimavirus bastian</taxon>
    </lineage>
</organism>